<organism evidence="1 2">
    <name type="scientific">Prorocentrum cordatum</name>
    <dbReference type="NCBI Taxonomy" id="2364126"/>
    <lineage>
        <taxon>Eukaryota</taxon>
        <taxon>Sar</taxon>
        <taxon>Alveolata</taxon>
        <taxon>Dinophyceae</taxon>
        <taxon>Prorocentrales</taxon>
        <taxon>Prorocentraceae</taxon>
        <taxon>Prorocentrum</taxon>
    </lineage>
</organism>
<name>A0ABN9QR43_9DINO</name>
<accession>A0ABN9QR43</accession>
<reference evidence="1" key="1">
    <citation type="submission" date="2023-10" db="EMBL/GenBank/DDBJ databases">
        <authorList>
            <person name="Chen Y."/>
            <person name="Shah S."/>
            <person name="Dougan E. K."/>
            <person name="Thang M."/>
            <person name="Chan C."/>
        </authorList>
    </citation>
    <scope>NUCLEOTIDE SEQUENCE [LARGE SCALE GENOMIC DNA]</scope>
</reference>
<gene>
    <name evidence="1" type="ORF">PCOR1329_LOCUS14197</name>
</gene>
<dbReference type="EMBL" id="CAUYUJ010004225">
    <property type="protein sequence ID" value="CAK0808673.1"/>
    <property type="molecule type" value="Genomic_DNA"/>
</dbReference>
<protein>
    <submittedName>
        <fullName evidence="1">Uncharacterized protein</fullName>
    </submittedName>
</protein>
<evidence type="ECO:0000313" key="2">
    <source>
        <dbReference type="Proteomes" id="UP001189429"/>
    </source>
</evidence>
<evidence type="ECO:0000313" key="1">
    <source>
        <dbReference type="EMBL" id="CAK0808673.1"/>
    </source>
</evidence>
<dbReference type="Proteomes" id="UP001189429">
    <property type="component" value="Unassembled WGS sequence"/>
</dbReference>
<proteinExistence type="predicted"/>
<sequence>MAGQAALLPVRIVAVAPGAMAGSAEAWAAPQPILSAPLTAAPGMAAGEAAGAPAAEVSRSPALPQQLLVGFCGRSASVPLGAGAGLQDLEASVASRFGLAEPCDFELLDATGSTEFQMLVASAKRDGDEATAQKYLAKIDALTAKQDTYLNNDLSFGSKSGIERHCVLVAKLYTSVALVESAAPAHAAAGPVLSLRDLVAGIVANATIDDGASSAICADVGEDTSRHAQIKEHTANAAKQFFESALQRAGAARLAGATLVELRLLRLLRLDVSLRRVSGTAKQQHLKLFGACARQR</sequence>
<comment type="caution">
    <text evidence="1">The sequence shown here is derived from an EMBL/GenBank/DDBJ whole genome shotgun (WGS) entry which is preliminary data.</text>
</comment>
<keyword evidence="2" id="KW-1185">Reference proteome</keyword>